<dbReference type="InterPro" id="IPR050104">
    <property type="entry name" value="FMN-dep_NADH:Q_OxRdtase_AzoR1"/>
</dbReference>
<keyword evidence="3 6" id="KW-0560">Oxidoreductase</keyword>
<evidence type="ECO:0000256" key="3">
    <source>
        <dbReference type="ARBA" id="ARBA00023002"/>
    </source>
</evidence>
<dbReference type="GO" id="GO:0016655">
    <property type="term" value="F:oxidoreductase activity, acting on NAD(P)H, quinone or similar compound as acceptor"/>
    <property type="evidence" value="ECO:0007669"/>
    <property type="project" value="InterPro"/>
</dbReference>
<dbReference type="Pfam" id="PF02525">
    <property type="entry name" value="Flavodoxin_2"/>
    <property type="match status" value="1"/>
</dbReference>
<organism evidence="8 9">
    <name type="scientific">Paraburkholderia susongensis</name>
    <dbReference type="NCBI Taxonomy" id="1515439"/>
    <lineage>
        <taxon>Bacteria</taxon>
        <taxon>Pseudomonadati</taxon>
        <taxon>Pseudomonadota</taxon>
        <taxon>Betaproteobacteria</taxon>
        <taxon>Burkholderiales</taxon>
        <taxon>Burkholderiaceae</taxon>
        <taxon>Paraburkholderia</taxon>
    </lineage>
</organism>
<evidence type="ECO:0000256" key="1">
    <source>
        <dbReference type="ARBA" id="ARBA00022630"/>
    </source>
</evidence>
<keyword evidence="2 6" id="KW-0288">FMN</keyword>
<dbReference type="Proteomes" id="UP000193228">
    <property type="component" value="Unassembled WGS sequence"/>
</dbReference>
<evidence type="ECO:0000259" key="7">
    <source>
        <dbReference type="Pfam" id="PF02525"/>
    </source>
</evidence>
<dbReference type="RefSeq" id="WP_085485206.1">
    <property type="nucleotide sequence ID" value="NZ_FXAT01000005.1"/>
</dbReference>
<evidence type="ECO:0000256" key="5">
    <source>
        <dbReference type="ARBA" id="ARBA00048542"/>
    </source>
</evidence>
<comment type="subunit">
    <text evidence="6">Homodimer.</text>
</comment>
<keyword evidence="4 6" id="KW-0520">NAD</keyword>
<dbReference type="AlphaFoldDB" id="A0A1X7L957"/>
<keyword evidence="1 6" id="KW-0285">Flavoprotein</keyword>
<dbReference type="PANTHER" id="PTHR43741:SF4">
    <property type="entry name" value="FMN-DEPENDENT NADH:QUINONE OXIDOREDUCTASE"/>
    <property type="match status" value="1"/>
</dbReference>
<evidence type="ECO:0000313" key="8">
    <source>
        <dbReference type="EMBL" id="SMG49943.1"/>
    </source>
</evidence>
<dbReference type="GO" id="GO:0009055">
    <property type="term" value="F:electron transfer activity"/>
    <property type="evidence" value="ECO:0007669"/>
    <property type="project" value="UniProtKB-UniRule"/>
</dbReference>
<dbReference type="EC" id="1.6.5.-" evidence="6"/>
<comment type="function">
    <text evidence="6">Quinone reductase that provides resistance to thiol-specific stress caused by electrophilic quinones.</text>
</comment>
<comment type="catalytic activity">
    <reaction evidence="5">
        <text>N,N-dimethyl-1,4-phenylenediamine + anthranilate + 2 NAD(+) = 2-(4-dimethylaminophenyl)diazenylbenzoate + 2 NADH + 2 H(+)</text>
        <dbReference type="Rhea" id="RHEA:55872"/>
        <dbReference type="ChEBI" id="CHEBI:15378"/>
        <dbReference type="ChEBI" id="CHEBI:15783"/>
        <dbReference type="ChEBI" id="CHEBI:16567"/>
        <dbReference type="ChEBI" id="CHEBI:57540"/>
        <dbReference type="ChEBI" id="CHEBI:57945"/>
        <dbReference type="ChEBI" id="CHEBI:71579"/>
        <dbReference type="EC" id="1.7.1.17"/>
    </reaction>
    <physiologicalReaction direction="right-to-left" evidence="5">
        <dbReference type="Rhea" id="RHEA:55874"/>
    </physiologicalReaction>
</comment>
<dbReference type="SUPFAM" id="SSF52218">
    <property type="entry name" value="Flavoproteins"/>
    <property type="match status" value="1"/>
</dbReference>
<dbReference type="InterPro" id="IPR003680">
    <property type="entry name" value="Flavodoxin_fold"/>
</dbReference>
<gene>
    <name evidence="6" type="primary">azoR</name>
    <name evidence="8" type="ORF">SAMN06265784_105212</name>
</gene>
<keyword evidence="9" id="KW-1185">Reference proteome</keyword>
<sequence length="205" mass="22154">MKLLHIDSSIRGAQSVSRTLTAEIVKCQKALHPGIEVIYRDLAADPALHLSDVHIAAWAGGAVEGAALSCDLETGQEYLSELFEADIIVVGAPMYNFSVPSQLKAWIDRIIVLGQTFEYDESGELQTFLPSGKKIIVVSTRGNVYQPGSPTAALEHHESYLRTVFSFLGLHDVTVVRAEGLALGPDARDAAIREARFRIAAAIAV</sequence>
<feature type="domain" description="Flavodoxin-like fold" evidence="7">
    <location>
        <begin position="1"/>
        <end position="200"/>
    </location>
</feature>
<dbReference type="PANTHER" id="PTHR43741">
    <property type="entry name" value="FMN-DEPENDENT NADH-AZOREDUCTASE 1"/>
    <property type="match status" value="1"/>
</dbReference>
<protein>
    <recommendedName>
        <fullName evidence="6">FMN dependent NADH:quinone oxidoreductase</fullName>
        <ecNumber evidence="6">1.6.5.-</ecNumber>
    </recommendedName>
    <alternativeName>
        <fullName evidence="6">Azo-dye reductase</fullName>
    </alternativeName>
    <alternativeName>
        <fullName evidence="6">FMN-dependent NADH-azo compound oxidoreductase</fullName>
    </alternativeName>
    <alternativeName>
        <fullName evidence="6">FMN-dependent NADH-azoreductase</fullName>
        <ecNumber evidence="6">1.7.1.17</ecNumber>
    </alternativeName>
</protein>
<dbReference type="Gene3D" id="3.40.50.360">
    <property type="match status" value="1"/>
</dbReference>
<dbReference type="OrthoDB" id="9787136at2"/>
<accession>A0A1X7L957</accession>
<dbReference type="EC" id="1.7.1.17" evidence="6"/>
<name>A0A1X7L957_9BURK</name>
<comment type="similarity">
    <text evidence="6">Belongs to the azoreductase type 1 family.</text>
</comment>
<dbReference type="HAMAP" id="MF_01216">
    <property type="entry name" value="Azoreductase_type1"/>
    <property type="match status" value="1"/>
</dbReference>
<dbReference type="GO" id="GO:0016652">
    <property type="term" value="F:oxidoreductase activity, acting on NAD(P)H as acceptor"/>
    <property type="evidence" value="ECO:0007669"/>
    <property type="project" value="UniProtKB-UniRule"/>
</dbReference>
<dbReference type="STRING" id="1515439.SAMN06265784_105212"/>
<comment type="cofactor">
    <cofactor evidence="6">
        <name>FMN</name>
        <dbReference type="ChEBI" id="CHEBI:58210"/>
    </cofactor>
    <text evidence="6">Binds 1 FMN per subunit.</text>
</comment>
<evidence type="ECO:0000256" key="2">
    <source>
        <dbReference type="ARBA" id="ARBA00022643"/>
    </source>
</evidence>
<comment type="function">
    <text evidence="6">Also exhibits azoreductase activity. Catalyzes the reductive cleavage of the azo bond in aromatic azo compounds to the corresponding amines.</text>
</comment>
<feature type="binding site" evidence="6">
    <location>
        <begin position="15"/>
        <end position="17"/>
    </location>
    <ligand>
        <name>FMN</name>
        <dbReference type="ChEBI" id="CHEBI:58210"/>
    </ligand>
</feature>
<dbReference type="InterPro" id="IPR029039">
    <property type="entry name" value="Flavoprotein-like_sf"/>
</dbReference>
<proteinExistence type="inferred from homology"/>
<dbReference type="EMBL" id="FXAT01000005">
    <property type="protein sequence ID" value="SMG49943.1"/>
    <property type="molecule type" value="Genomic_DNA"/>
</dbReference>
<reference evidence="9" key="1">
    <citation type="submission" date="2017-04" db="EMBL/GenBank/DDBJ databases">
        <authorList>
            <person name="Varghese N."/>
            <person name="Submissions S."/>
        </authorList>
    </citation>
    <scope>NUCLEOTIDE SEQUENCE [LARGE SCALE GENOMIC DNA]</scope>
    <source>
        <strain evidence="9">LMG 29540</strain>
    </source>
</reference>
<feature type="binding site" evidence="6">
    <location>
        <position position="9"/>
    </location>
    <ligand>
        <name>FMN</name>
        <dbReference type="ChEBI" id="CHEBI:58210"/>
    </ligand>
</feature>
<dbReference type="InterPro" id="IPR023048">
    <property type="entry name" value="NADH:quinone_OxRdtase_FMN_depd"/>
</dbReference>
<evidence type="ECO:0000256" key="6">
    <source>
        <dbReference type="HAMAP-Rule" id="MF_01216"/>
    </source>
</evidence>
<dbReference type="GO" id="GO:0010181">
    <property type="term" value="F:FMN binding"/>
    <property type="evidence" value="ECO:0007669"/>
    <property type="project" value="UniProtKB-UniRule"/>
</dbReference>
<evidence type="ECO:0000256" key="4">
    <source>
        <dbReference type="ARBA" id="ARBA00023027"/>
    </source>
</evidence>
<evidence type="ECO:0000313" key="9">
    <source>
        <dbReference type="Proteomes" id="UP000193228"/>
    </source>
</evidence>
<feature type="binding site" evidence="6">
    <location>
        <begin position="94"/>
        <end position="97"/>
    </location>
    <ligand>
        <name>FMN</name>
        <dbReference type="ChEBI" id="CHEBI:58210"/>
    </ligand>
</feature>
<comment type="caution">
    <text evidence="6">Lacks conserved residue(s) required for the propagation of feature annotation.</text>
</comment>
<comment type="catalytic activity">
    <reaction evidence="6">
        <text>2 a quinone + NADH + H(+) = 2 a 1,4-benzosemiquinone + NAD(+)</text>
        <dbReference type="Rhea" id="RHEA:65952"/>
        <dbReference type="ChEBI" id="CHEBI:15378"/>
        <dbReference type="ChEBI" id="CHEBI:57540"/>
        <dbReference type="ChEBI" id="CHEBI:57945"/>
        <dbReference type="ChEBI" id="CHEBI:132124"/>
        <dbReference type="ChEBI" id="CHEBI:134225"/>
    </reaction>
</comment>